<evidence type="ECO:0000313" key="2">
    <source>
        <dbReference type="EMBL" id="KAJ5338564.1"/>
    </source>
</evidence>
<gene>
    <name evidence="2" type="ORF">N7452_005292</name>
</gene>
<protein>
    <submittedName>
        <fullName evidence="2">Uncharacterized protein</fullName>
    </submittedName>
</protein>
<feature type="compositionally biased region" description="Low complexity" evidence="1">
    <location>
        <begin position="178"/>
        <end position="193"/>
    </location>
</feature>
<sequence length="297" mass="31211">MPLQTKKSTGKDGRKRTYSLVSNISNAQAGPVASPKTAQNSSPSQQAKGTNQALKSPEPPKSEPTKQSPNVFEFLDENDESSSASSDSSDSSDSSESESDQEPEPRPKQAPKIQSPTPKAKTVSPGVLASAGNAPLKRATQPPAAAPKGPTESRKAPAPVPQPSSPETQLVTRKRQSATKPSPISTASTSPSSHKGQLELSRPPTYHGPREAAIHRPPLPPSPPRSPEEGLHCTSPRKRRDSAQSASGYGLLASQLTTSSEEKDGLPLSTAASRASITASSSTSRTKSLKWKKTCKL</sequence>
<feature type="compositionally biased region" description="Polar residues" evidence="1">
    <location>
        <begin position="36"/>
        <end position="54"/>
    </location>
</feature>
<organism evidence="2 3">
    <name type="scientific">Penicillium brevicompactum</name>
    <dbReference type="NCBI Taxonomy" id="5074"/>
    <lineage>
        <taxon>Eukaryota</taxon>
        <taxon>Fungi</taxon>
        <taxon>Dikarya</taxon>
        <taxon>Ascomycota</taxon>
        <taxon>Pezizomycotina</taxon>
        <taxon>Eurotiomycetes</taxon>
        <taxon>Eurotiomycetidae</taxon>
        <taxon>Eurotiales</taxon>
        <taxon>Aspergillaceae</taxon>
        <taxon>Penicillium</taxon>
    </lineage>
</organism>
<dbReference type="EMBL" id="JAPZBQ010000003">
    <property type="protein sequence ID" value="KAJ5338564.1"/>
    <property type="molecule type" value="Genomic_DNA"/>
</dbReference>
<feature type="compositionally biased region" description="Polar residues" evidence="1">
    <location>
        <begin position="19"/>
        <end position="28"/>
    </location>
</feature>
<reference evidence="2" key="2">
    <citation type="journal article" date="2023" name="IMA Fungus">
        <title>Comparative genomic study of the Penicillium genus elucidates a diverse pangenome and 15 lateral gene transfer events.</title>
        <authorList>
            <person name="Petersen C."/>
            <person name="Sorensen T."/>
            <person name="Nielsen M.R."/>
            <person name="Sondergaard T.E."/>
            <person name="Sorensen J.L."/>
            <person name="Fitzpatrick D.A."/>
            <person name="Frisvad J.C."/>
            <person name="Nielsen K.L."/>
        </authorList>
    </citation>
    <scope>NUCLEOTIDE SEQUENCE</scope>
    <source>
        <strain evidence="2">IBT 35673</strain>
    </source>
</reference>
<name>A0A9W9QL34_PENBR</name>
<comment type="caution">
    <text evidence="2">The sequence shown here is derived from an EMBL/GenBank/DDBJ whole genome shotgun (WGS) entry which is preliminary data.</text>
</comment>
<proteinExistence type="predicted"/>
<feature type="region of interest" description="Disordered" evidence="1">
    <location>
        <begin position="1"/>
        <end position="297"/>
    </location>
</feature>
<feature type="compositionally biased region" description="Low complexity" evidence="1">
    <location>
        <begin position="81"/>
        <end position="92"/>
    </location>
</feature>
<accession>A0A9W9QL34</accession>
<feature type="compositionally biased region" description="Basic residues" evidence="1">
    <location>
        <begin position="287"/>
        <end position="297"/>
    </location>
</feature>
<dbReference type="AlphaFoldDB" id="A0A9W9QL34"/>
<evidence type="ECO:0000256" key="1">
    <source>
        <dbReference type="SAM" id="MobiDB-lite"/>
    </source>
</evidence>
<dbReference type="Proteomes" id="UP001147695">
    <property type="component" value="Unassembled WGS sequence"/>
</dbReference>
<evidence type="ECO:0000313" key="3">
    <source>
        <dbReference type="Proteomes" id="UP001147695"/>
    </source>
</evidence>
<feature type="compositionally biased region" description="Low complexity" evidence="1">
    <location>
        <begin position="269"/>
        <end position="286"/>
    </location>
</feature>
<feature type="compositionally biased region" description="Acidic residues" evidence="1">
    <location>
        <begin position="93"/>
        <end position="102"/>
    </location>
</feature>
<reference evidence="2" key="1">
    <citation type="submission" date="2022-12" db="EMBL/GenBank/DDBJ databases">
        <authorList>
            <person name="Petersen C."/>
        </authorList>
    </citation>
    <scope>NUCLEOTIDE SEQUENCE</scope>
    <source>
        <strain evidence="2">IBT 35673</strain>
    </source>
</reference>